<dbReference type="Proteomes" id="UP000789572">
    <property type="component" value="Unassembled WGS sequence"/>
</dbReference>
<reference evidence="1" key="1">
    <citation type="submission" date="2021-06" db="EMBL/GenBank/DDBJ databases">
        <authorList>
            <person name="Kallberg Y."/>
            <person name="Tangrot J."/>
            <person name="Rosling A."/>
        </authorList>
    </citation>
    <scope>NUCLEOTIDE SEQUENCE</scope>
    <source>
        <strain evidence="1">IA702</strain>
    </source>
</reference>
<evidence type="ECO:0000313" key="1">
    <source>
        <dbReference type="EMBL" id="CAG8579108.1"/>
    </source>
</evidence>
<dbReference type="OrthoDB" id="2421943at2759"/>
<organism evidence="1 2">
    <name type="scientific">Paraglomus occultum</name>
    <dbReference type="NCBI Taxonomy" id="144539"/>
    <lineage>
        <taxon>Eukaryota</taxon>
        <taxon>Fungi</taxon>
        <taxon>Fungi incertae sedis</taxon>
        <taxon>Mucoromycota</taxon>
        <taxon>Glomeromycotina</taxon>
        <taxon>Glomeromycetes</taxon>
        <taxon>Paraglomerales</taxon>
        <taxon>Paraglomeraceae</taxon>
        <taxon>Paraglomus</taxon>
    </lineage>
</organism>
<keyword evidence="2" id="KW-1185">Reference proteome</keyword>
<accession>A0A9N9BVD7</accession>
<evidence type="ECO:0000313" key="2">
    <source>
        <dbReference type="Proteomes" id="UP000789572"/>
    </source>
</evidence>
<dbReference type="AlphaFoldDB" id="A0A9N9BVD7"/>
<feature type="non-terminal residue" evidence="1">
    <location>
        <position position="1"/>
    </location>
</feature>
<proteinExistence type="predicted"/>
<comment type="caution">
    <text evidence="1">The sequence shown here is derived from an EMBL/GenBank/DDBJ whole genome shotgun (WGS) entry which is preliminary data.</text>
</comment>
<dbReference type="EMBL" id="CAJVPJ010001165">
    <property type="protein sequence ID" value="CAG8579108.1"/>
    <property type="molecule type" value="Genomic_DNA"/>
</dbReference>
<gene>
    <name evidence="1" type="ORF">POCULU_LOCUS6396</name>
</gene>
<sequence>EKITSLADNFRGRSKYFTPVKQQNFVRALPDSPQLKLLMNQ</sequence>
<name>A0A9N9BVD7_9GLOM</name>
<protein>
    <submittedName>
        <fullName evidence="1">5446_t:CDS:1</fullName>
    </submittedName>
</protein>